<keyword evidence="2 5" id="KW-0812">Transmembrane</keyword>
<dbReference type="PROSITE" id="PS50850">
    <property type="entry name" value="MFS"/>
    <property type="match status" value="1"/>
</dbReference>
<dbReference type="SUPFAM" id="SSF103473">
    <property type="entry name" value="MFS general substrate transporter"/>
    <property type="match status" value="1"/>
</dbReference>
<proteinExistence type="predicted"/>
<dbReference type="GO" id="GO:0005886">
    <property type="term" value="C:plasma membrane"/>
    <property type="evidence" value="ECO:0007669"/>
    <property type="project" value="TreeGrafter"/>
</dbReference>
<dbReference type="Proteomes" id="UP000799437">
    <property type="component" value="Unassembled WGS sequence"/>
</dbReference>
<feature type="transmembrane region" description="Helical" evidence="5">
    <location>
        <begin position="331"/>
        <end position="352"/>
    </location>
</feature>
<feature type="transmembrane region" description="Helical" evidence="5">
    <location>
        <begin position="294"/>
        <end position="319"/>
    </location>
</feature>
<evidence type="ECO:0000256" key="3">
    <source>
        <dbReference type="ARBA" id="ARBA00022989"/>
    </source>
</evidence>
<sequence>MAQAKADEHTCLLRSEHSRGAGQPKEFPLSRQIIIVTAVSLVQLVFSLDQTAITSILPAVAKDLHVGSSFSWIGASFFVTSTSVQLVTGRLSQIFGLKSLMLTSLSVMAIGNILSGLASQPWQLFATRAVTGFGSGSINALIQVVITDTVPLKERGYFDSILAVLGNTGSVIGPLAGGFLADRASWRLAFHLLSVMIGLALVLLVITLPESKASGKTWNKFRALDWSGLVTVMAAIILLLVPLSQGGNAIPWNSPILIAMLVTGFLLMLLFVRLELRAFDPIVPVHLFTKSLPVNLLLGHYFIFGWIFWVNLYYIPLYFQNALHMDASKAGFFIMPRLMSQLVFSLLSGIYISKTDGYYSTLVVGALVWVIASLWKALFTLETPAWEFIAQGVLEGFSQGCSSLPALIALLALCEKEDRSIIPGLRSFFRTLGGAIGTIGTHFSTGFLESMPHTSLR</sequence>
<evidence type="ECO:0000313" key="7">
    <source>
        <dbReference type="EMBL" id="KAF2753567.1"/>
    </source>
</evidence>
<feature type="transmembrane region" description="Helical" evidence="5">
    <location>
        <begin position="69"/>
        <end position="88"/>
    </location>
</feature>
<comment type="subcellular location">
    <subcellularLocation>
        <location evidence="1">Membrane</location>
        <topology evidence="1">Multi-pass membrane protein</topology>
    </subcellularLocation>
</comment>
<feature type="transmembrane region" description="Helical" evidence="5">
    <location>
        <begin position="256"/>
        <end position="274"/>
    </location>
</feature>
<evidence type="ECO:0000256" key="5">
    <source>
        <dbReference type="SAM" id="Phobius"/>
    </source>
</evidence>
<dbReference type="Pfam" id="PF07690">
    <property type="entry name" value="MFS_1"/>
    <property type="match status" value="1"/>
</dbReference>
<dbReference type="RefSeq" id="XP_033596018.1">
    <property type="nucleotide sequence ID" value="XM_033742124.1"/>
</dbReference>
<dbReference type="InterPro" id="IPR036259">
    <property type="entry name" value="MFS_trans_sf"/>
</dbReference>
<dbReference type="Gene3D" id="1.20.1250.20">
    <property type="entry name" value="MFS general substrate transporter like domains"/>
    <property type="match status" value="2"/>
</dbReference>
<gene>
    <name evidence="7" type="ORF">EJ05DRAFT_444479</name>
</gene>
<feature type="transmembrane region" description="Helical" evidence="5">
    <location>
        <begin position="226"/>
        <end position="244"/>
    </location>
</feature>
<evidence type="ECO:0000256" key="2">
    <source>
        <dbReference type="ARBA" id="ARBA00022692"/>
    </source>
</evidence>
<name>A0A6A6VWD9_9PEZI</name>
<evidence type="ECO:0000313" key="8">
    <source>
        <dbReference type="Proteomes" id="UP000799437"/>
    </source>
</evidence>
<keyword evidence="4 5" id="KW-0472">Membrane</keyword>
<dbReference type="OrthoDB" id="6770063at2759"/>
<accession>A0A6A6VWD9</accession>
<dbReference type="PANTHER" id="PTHR23501:SF78">
    <property type="entry name" value="MAJOR FACILITATOR SUPERFAMILY (MFS) PROFILE DOMAIN-CONTAINING PROTEIN-RELATED"/>
    <property type="match status" value="1"/>
</dbReference>
<reference evidence="7" key="1">
    <citation type="journal article" date="2020" name="Stud. Mycol.">
        <title>101 Dothideomycetes genomes: a test case for predicting lifestyles and emergence of pathogens.</title>
        <authorList>
            <person name="Haridas S."/>
            <person name="Albert R."/>
            <person name="Binder M."/>
            <person name="Bloem J."/>
            <person name="Labutti K."/>
            <person name="Salamov A."/>
            <person name="Andreopoulos B."/>
            <person name="Baker S."/>
            <person name="Barry K."/>
            <person name="Bills G."/>
            <person name="Bluhm B."/>
            <person name="Cannon C."/>
            <person name="Castanera R."/>
            <person name="Culley D."/>
            <person name="Daum C."/>
            <person name="Ezra D."/>
            <person name="Gonzalez J."/>
            <person name="Henrissat B."/>
            <person name="Kuo A."/>
            <person name="Liang C."/>
            <person name="Lipzen A."/>
            <person name="Lutzoni F."/>
            <person name="Magnuson J."/>
            <person name="Mondo S."/>
            <person name="Nolan M."/>
            <person name="Ohm R."/>
            <person name="Pangilinan J."/>
            <person name="Park H.-J."/>
            <person name="Ramirez L."/>
            <person name="Alfaro M."/>
            <person name="Sun H."/>
            <person name="Tritt A."/>
            <person name="Yoshinaga Y."/>
            <person name="Zwiers L.-H."/>
            <person name="Turgeon B."/>
            <person name="Goodwin S."/>
            <person name="Spatafora J."/>
            <person name="Crous P."/>
            <person name="Grigoriev I."/>
        </authorList>
    </citation>
    <scope>NUCLEOTIDE SEQUENCE</scope>
    <source>
        <strain evidence="7">CBS 121739</strain>
    </source>
</reference>
<keyword evidence="3 5" id="KW-1133">Transmembrane helix</keyword>
<feature type="transmembrane region" description="Helical" evidence="5">
    <location>
        <begin position="188"/>
        <end position="206"/>
    </location>
</feature>
<evidence type="ECO:0000256" key="1">
    <source>
        <dbReference type="ARBA" id="ARBA00004141"/>
    </source>
</evidence>
<dbReference type="PANTHER" id="PTHR23501">
    <property type="entry name" value="MAJOR FACILITATOR SUPERFAMILY"/>
    <property type="match status" value="1"/>
</dbReference>
<feature type="transmembrane region" description="Helical" evidence="5">
    <location>
        <begin position="100"/>
        <end position="118"/>
    </location>
</feature>
<protein>
    <submittedName>
        <fullName evidence="7">MFS general substrate transporter</fullName>
    </submittedName>
</protein>
<feature type="transmembrane region" description="Helical" evidence="5">
    <location>
        <begin position="161"/>
        <end position="181"/>
    </location>
</feature>
<evidence type="ECO:0000256" key="4">
    <source>
        <dbReference type="ARBA" id="ARBA00023136"/>
    </source>
</evidence>
<dbReference type="InterPro" id="IPR020846">
    <property type="entry name" value="MFS_dom"/>
</dbReference>
<dbReference type="AlphaFoldDB" id="A0A6A6VWD9"/>
<dbReference type="InterPro" id="IPR011701">
    <property type="entry name" value="MFS"/>
</dbReference>
<keyword evidence="8" id="KW-1185">Reference proteome</keyword>
<feature type="domain" description="Major facilitator superfamily (MFS) profile" evidence="6">
    <location>
        <begin position="35"/>
        <end position="457"/>
    </location>
</feature>
<dbReference type="GeneID" id="54483178"/>
<organism evidence="7 8">
    <name type="scientific">Pseudovirgaria hyperparasitica</name>
    <dbReference type="NCBI Taxonomy" id="470096"/>
    <lineage>
        <taxon>Eukaryota</taxon>
        <taxon>Fungi</taxon>
        <taxon>Dikarya</taxon>
        <taxon>Ascomycota</taxon>
        <taxon>Pezizomycotina</taxon>
        <taxon>Dothideomycetes</taxon>
        <taxon>Dothideomycetes incertae sedis</taxon>
        <taxon>Acrospermales</taxon>
        <taxon>Acrospermaceae</taxon>
        <taxon>Pseudovirgaria</taxon>
    </lineage>
</organism>
<dbReference type="GO" id="GO:0022857">
    <property type="term" value="F:transmembrane transporter activity"/>
    <property type="evidence" value="ECO:0007669"/>
    <property type="project" value="InterPro"/>
</dbReference>
<feature type="transmembrane region" description="Helical" evidence="5">
    <location>
        <begin position="358"/>
        <end position="379"/>
    </location>
</feature>
<evidence type="ECO:0000259" key="6">
    <source>
        <dbReference type="PROSITE" id="PS50850"/>
    </source>
</evidence>
<dbReference type="EMBL" id="ML996583">
    <property type="protein sequence ID" value="KAF2753567.1"/>
    <property type="molecule type" value="Genomic_DNA"/>
</dbReference>